<feature type="compositionally biased region" description="Low complexity" evidence="3">
    <location>
        <begin position="136"/>
        <end position="147"/>
    </location>
</feature>
<dbReference type="InterPro" id="IPR009073">
    <property type="entry name" value="HscB_oligo_C"/>
</dbReference>
<dbReference type="GO" id="GO:0001671">
    <property type="term" value="F:ATPase activator activity"/>
    <property type="evidence" value="ECO:0007669"/>
    <property type="project" value="InterPro"/>
</dbReference>
<dbReference type="GeneID" id="87840077"/>
<evidence type="ECO:0000256" key="1">
    <source>
        <dbReference type="ARBA" id="ARBA00010476"/>
    </source>
</evidence>
<gene>
    <name evidence="5" type="ORF">B0H64DRAFT_386302</name>
</gene>
<dbReference type="Proteomes" id="UP001278766">
    <property type="component" value="Unassembled WGS sequence"/>
</dbReference>
<reference evidence="5" key="2">
    <citation type="submission" date="2023-06" db="EMBL/GenBank/DDBJ databases">
        <authorList>
            <consortium name="Lawrence Berkeley National Laboratory"/>
            <person name="Haridas S."/>
            <person name="Hensen N."/>
            <person name="Bonometti L."/>
            <person name="Westerberg I."/>
            <person name="Brannstrom I.O."/>
            <person name="Guillou S."/>
            <person name="Cros-Aarteil S."/>
            <person name="Calhoun S."/>
            <person name="Kuo A."/>
            <person name="Mondo S."/>
            <person name="Pangilinan J."/>
            <person name="Riley R."/>
            <person name="Labutti K."/>
            <person name="Andreopoulos B."/>
            <person name="Lipzen A."/>
            <person name="Chen C."/>
            <person name="Yanf M."/>
            <person name="Daum C."/>
            <person name="Ng V."/>
            <person name="Clum A."/>
            <person name="Steindorff A."/>
            <person name="Ohm R."/>
            <person name="Martin F."/>
            <person name="Silar P."/>
            <person name="Natvig D."/>
            <person name="Lalanne C."/>
            <person name="Gautier V."/>
            <person name="Ament-Velasquez S.L."/>
            <person name="Kruys A."/>
            <person name="Hutchinson M.I."/>
            <person name="Powell A.J."/>
            <person name="Barry K."/>
            <person name="Miller A.N."/>
            <person name="Grigoriev I.V."/>
            <person name="Debuchy R."/>
            <person name="Gladieux P."/>
            <person name="Thoren M.H."/>
            <person name="Johannesson H."/>
        </authorList>
    </citation>
    <scope>NUCLEOTIDE SEQUENCE</scope>
    <source>
        <strain evidence="5">CBS 168.71</strain>
    </source>
</reference>
<dbReference type="PANTHER" id="PTHR14021:SF15">
    <property type="entry name" value="IRON-SULFUR CLUSTER CO-CHAPERONE PROTEIN HSCB"/>
    <property type="match status" value="1"/>
</dbReference>
<dbReference type="SUPFAM" id="SSF46565">
    <property type="entry name" value="Chaperone J-domain"/>
    <property type="match status" value="1"/>
</dbReference>
<proteinExistence type="inferred from homology"/>
<name>A0AAE0HLU9_9PEZI</name>
<feature type="compositionally biased region" description="Low complexity" evidence="3">
    <location>
        <begin position="41"/>
        <end position="51"/>
    </location>
</feature>
<reference evidence="5" key="1">
    <citation type="journal article" date="2023" name="Mol. Phylogenet. Evol.">
        <title>Genome-scale phylogeny and comparative genomics of the fungal order Sordariales.</title>
        <authorList>
            <person name="Hensen N."/>
            <person name="Bonometti L."/>
            <person name="Westerberg I."/>
            <person name="Brannstrom I.O."/>
            <person name="Guillou S."/>
            <person name="Cros-Aarteil S."/>
            <person name="Calhoun S."/>
            <person name="Haridas S."/>
            <person name="Kuo A."/>
            <person name="Mondo S."/>
            <person name="Pangilinan J."/>
            <person name="Riley R."/>
            <person name="LaButti K."/>
            <person name="Andreopoulos B."/>
            <person name="Lipzen A."/>
            <person name="Chen C."/>
            <person name="Yan M."/>
            <person name="Daum C."/>
            <person name="Ng V."/>
            <person name="Clum A."/>
            <person name="Steindorff A."/>
            <person name="Ohm R.A."/>
            <person name="Martin F."/>
            <person name="Silar P."/>
            <person name="Natvig D.O."/>
            <person name="Lalanne C."/>
            <person name="Gautier V."/>
            <person name="Ament-Velasquez S.L."/>
            <person name="Kruys A."/>
            <person name="Hutchinson M.I."/>
            <person name="Powell A.J."/>
            <person name="Barry K."/>
            <person name="Miller A.N."/>
            <person name="Grigoriev I.V."/>
            <person name="Debuchy R."/>
            <person name="Gladieux P."/>
            <person name="Hiltunen Thoren M."/>
            <person name="Johannesson H."/>
        </authorList>
    </citation>
    <scope>NUCLEOTIDE SEQUENCE</scope>
    <source>
        <strain evidence="5">CBS 168.71</strain>
    </source>
</reference>
<dbReference type="InterPro" id="IPR004640">
    <property type="entry name" value="HscB"/>
</dbReference>
<dbReference type="Gene3D" id="1.10.287.110">
    <property type="entry name" value="DnaJ domain"/>
    <property type="match status" value="1"/>
</dbReference>
<comment type="caution">
    <text evidence="5">The sequence shown here is derived from an EMBL/GenBank/DDBJ whole genome shotgun (WGS) entry which is preliminary data.</text>
</comment>
<dbReference type="SUPFAM" id="SSF47144">
    <property type="entry name" value="HSC20 (HSCB), C-terminal oligomerisation domain"/>
    <property type="match status" value="1"/>
</dbReference>
<feature type="compositionally biased region" description="Polar residues" evidence="3">
    <location>
        <begin position="52"/>
        <end position="68"/>
    </location>
</feature>
<dbReference type="InterPro" id="IPR036386">
    <property type="entry name" value="HscB_C_sf"/>
</dbReference>
<protein>
    <submittedName>
        <fullName evidence="5">HSCB C-terminal oligomerization domain-containing protein</fullName>
    </submittedName>
</protein>
<accession>A0AAE0HLU9</accession>
<evidence type="ECO:0000259" key="4">
    <source>
        <dbReference type="Pfam" id="PF07743"/>
    </source>
</evidence>
<dbReference type="Gene3D" id="1.20.1280.20">
    <property type="entry name" value="HscB, C-terminal domain"/>
    <property type="match status" value="1"/>
</dbReference>
<feature type="compositionally biased region" description="Low complexity" evidence="3">
    <location>
        <begin position="69"/>
        <end position="89"/>
    </location>
</feature>
<feature type="region of interest" description="Disordered" evidence="3">
    <location>
        <begin position="41"/>
        <end position="89"/>
    </location>
</feature>
<dbReference type="EMBL" id="JAUEPN010000002">
    <property type="protein sequence ID" value="KAK3298826.1"/>
    <property type="molecule type" value="Genomic_DNA"/>
</dbReference>
<feature type="domain" description="Co-chaperone HscB C-terminal oligomerisation" evidence="4">
    <location>
        <begin position="204"/>
        <end position="274"/>
    </location>
</feature>
<evidence type="ECO:0000313" key="6">
    <source>
        <dbReference type="Proteomes" id="UP001278766"/>
    </source>
</evidence>
<dbReference type="InterPro" id="IPR036869">
    <property type="entry name" value="J_dom_sf"/>
</dbReference>
<evidence type="ECO:0000256" key="3">
    <source>
        <dbReference type="SAM" id="MobiDB-lite"/>
    </source>
</evidence>
<dbReference type="Pfam" id="PF07743">
    <property type="entry name" value="HSCB_C"/>
    <property type="match status" value="1"/>
</dbReference>
<dbReference type="RefSeq" id="XP_062662340.1">
    <property type="nucleotide sequence ID" value="XM_062803129.1"/>
</dbReference>
<keyword evidence="2" id="KW-0143">Chaperone</keyword>
<dbReference type="PANTHER" id="PTHR14021">
    <property type="entry name" value="IRON-SULFUR CLUSTER CO-CHAPERONE PROTEIN HSCB"/>
    <property type="match status" value="1"/>
</dbReference>
<dbReference type="GO" id="GO:0005739">
    <property type="term" value="C:mitochondrion"/>
    <property type="evidence" value="ECO:0007669"/>
    <property type="project" value="TreeGrafter"/>
</dbReference>
<sequence>MRASLFSGSGGRAATYLCAACRREARATLSSRSMVAPRAAQRTLQTAATPPVQRTTAQRWSIPTQARYSSTSASSKTETTSSTPPSSIPTYYALFPETLPDGPPPTGKFPIDLRALRTEFLRLQAASHPDFHHSASQTPSSTSPQTTGNNTKSAARLHAEATSAQINAAYKTLSSPLLRAQYLLREQHGVDLEGDEAGAQAAPDPELLMTVLEAREVIEEADSEADLEEVRLANEARIDECEARLGEALEKGDVAAAKEEAVRLRYWVNIREGVRGWERGKPVVLQH</sequence>
<evidence type="ECO:0000256" key="2">
    <source>
        <dbReference type="ARBA" id="ARBA00023186"/>
    </source>
</evidence>
<dbReference type="AlphaFoldDB" id="A0AAE0HLU9"/>
<keyword evidence="6" id="KW-1185">Reference proteome</keyword>
<organism evidence="5 6">
    <name type="scientific">Chaetomium fimeti</name>
    <dbReference type="NCBI Taxonomy" id="1854472"/>
    <lineage>
        <taxon>Eukaryota</taxon>
        <taxon>Fungi</taxon>
        <taxon>Dikarya</taxon>
        <taxon>Ascomycota</taxon>
        <taxon>Pezizomycotina</taxon>
        <taxon>Sordariomycetes</taxon>
        <taxon>Sordariomycetidae</taxon>
        <taxon>Sordariales</taxon>
        <taxon>Chaetomiaceae</taxon>
        <taxon>Chaetomium</taxon>
    </lineage>
</organism>
<dbReference type="NCBIfam" id="TIGR00714">
    <property type="entry name" value="hscB"/>
    <property type="match status" value="1"/>
</dbReference>
<evidence type="ECO:0000313" key="5">
    <source>
        <dbReference type="EMBL" id="KAK3298826.1"/>
    </source>
</evidence>
<feature type="region of interest" description="Disordered" evidence="3">
    <location>
        <begin position="128"/>
        <end position="156"/>
    </location>
</feature>
<dbReference type="GO" id="GO:0044571">
    <property type="term" value="P:[2Fe-2S] cluster assembly"/>
    <property type="evidence" value="ECO:0007669"/>
    <property type="project" value="InterPro"/>
</dbReference>
<dbReference type="GO" id="GO:0051259">
    <property type="term" value="P:protein complex oligomerization"/>
    <property type="evidence" value="ECO:0007669"/>
    <property type="project" value="InterPro"/>
</dbReference>
<dbReference type="GO" id="GO:0051087">
    <property type="term" value="F:protein-folding chaperone binding"/>
    <property type="evidence" value="ECO:0007669"/>
    <property type="project" value="InterPro"/>
</dbReference>
<comment type="similarity">
    <text evidence="1">Belongs to the HscB family.</text>
</comment>